<comment type="caution">
    <text evidence="1">The sequence shown here is derived from an EMBL/GenBank/DDBJ whole genome shotgun (WGS) entry which is preliminary data.</text>
</comment>
<dbReference type="Proteomes" id="UP000239203">
    <property type="component" value="Unassembled WGS sequence"/>
</dbReference>
<keyword evidence="2" id="KW-1185">Reference proteome</keyword>
<proteinExistence type="predicted"/>
<sequence length="99" mass="10489">MPSAHETAKKWENIHHALTTLVLVDFGTPVAKYEGKSNGGWIYLEGFTVKLGLSRGRGGSSLLGTEWPGLAVRSLACKRVLVCSCVCSAQSGPLMVLGS</sequence>
<accession>A0A2S6GRH8</accession>
<dbReference type="AlphaFoldDB" id="A0A2S6GRH8"/>
<reference evidence="1 2" key="1">
    <citation type="submission" date="2018-02" db="EMBL/GenBank/DDBJ databases">
        <title>Genomic Encyclopedia of Archaeal and Bacterial Type Strains, Phase II (KMG-II): from individual species to whole genera.</title>
        <authorList>
            <person name="Goeker M."/>
        </authorList>
    </citation>
    <scope>NUCLEOTIDE SEQUENCE [LARGE SCALE GENOMIC DNA]</scope>
    <source>
        <strain evidence="1 2">YU 961-1</strain>
    </source>
</reference>
<organism evidence="1 2">
    <name type="scientific">Actinokineospora auranticolor</name>
    <dbReference type="NCBI Taxonomy" id="155976"/>
    <lineage>
        <taxon>Bacteria</taxon>
        <taxon>Bacillati</taxon>
        <taxon>Actinomycetota</taxon>
        <taxon>Actinomycetes</taxon>
        <taxon>Pseudonocardiales</taxon>
        <taxon>Pseudonocardiaceae</taxon>
        <taxon>Actinokineospora</taxon>
    </lineage>
</organism>
<dbReference type="EMBL" id="PTIX01000006">
    <property type="protein sequence ID" value="PPK67865.1"/>
    <property type="molecule type" value="Genomic_DNA"/>
</dbReference>
<protein>
    <submittedName>
        <fullName evidence="1">Uncharacterized protein</fullName>
    </submittedName>
</protein>
<name>A0A2S6GRH8_9PSEU</name>
<evidence type="ECO:0000313" key="1">
    <source>
        <dbReference type="EMBL" id="PPK67865.1"/>
    </source>
</evidence>
<evidence type="ECO:0000313" key="2">
    <source>
        <dbReference type="Proteomes" id="UP000239203"/>
    </source>
</evidence>
<gene>
    <name evidence="1" type="ORF">CLV40_10695</name>
</gene>